<proteinExistence type="predicted"/>
<organism evidence="1 2">
    <name type="scientific">Heliorestis convoluta</name>
    <dbReference type="NCBI Taxonomy" id="356322"/>
    <lineage>
        <taxon>Bacteria</taxon>
        <taxon>Bacillati</taxon>
        <taxon>Bacillota</taxon>
        <taxon>Clostridia</taxon>
        <taxon>Eubacteriales</taxon>
        <taxon>Heliobacteriaceae</taxon>
        <taxon>Heliorestis</taxon>
    </lineage>
</organism>
<dbReference type="GO" id="GO:0016874">
    <property type="term" value="F:ligase activity"/>
    <property type="evidence" value="ECO:0007669"/>
    <property type="project" value="UniProtKB-KW"/>
</dbReference>
<evidence type="ECO:0000313" key="1">
    <source>
        <dbReference type="EMBL" id="QGG47683.1"/>
    </source>
</evidence>
<keyword evidence="2" id="KW-1185">Reference proteome</keyword>
<dbReference type="AlphaFoldDB" id="A0A5Q2N1I9"/>
<dbReference type="EC" id="6.3.1.-" evidence="1"/>
<dbReference type="EMBL" id="CP045875">
    <property type="protein sequence ID" value="QGG47683.1"/>
    <property type="molecule type" value="Genomic_DNA"/>
</dbReference>
<dbReference type="RefSeq" id="WP_243137394.1">
    <property type="nucleotide sequence ID" value="NZ_CP045875.1"/>
</dbReference>
<reference evidence="2" key="1">
    <citation type="submission" date="2019-11" db="EMBL/GenBank/DDBJ databases">
        <title>Genome sequence of Heliorestis convoluta strain HH, an alkaliphilic and minimalistic phototrophic bacterium from a soda lake in Egypt.</title>
        <authorList>
            <person name="Dewey E.D."/>
            <person name="Stokes L.M."/>
            <person name="Burchell B.M."/>
            <person name="Shaffer K.N."/>
            <person name="Huntington A.M."/>
            <person name="Baker J.M."/>
            <person name="Nadendla S."/>
            <person name="Giglio M.G."/>
            <person name="Touchman J.W."/>
            <person name="Blankenship R.E."/>
            <person name="Madigan M.T."/>
            <person name="Sattley W.M."/>
        </authorList>
    </citation>
    <scope>NUCLEOTIDE SEQUENCE [LARGE SCALE GENOMIC DNA]</scope>
    <source>
        <strain evidence="2">HH</strain>
    </source>
</reference>
<evidence type="ECO:0000313" key="2">
    <source>
        <dbReference type="Proteomes" id="UP000366051"/>
    </source>
</evidence>
<accession>A0A5Q2N1I9</accession>
<dbReference type="SUPFAM" id="SSF52540">
    <property type="entry name" value="P-loop containing nucleoside triphosphate hydrolases"/>
    <property type="match status" value="1"/>
</dbReference>
<dbReference type="Pfam" id="PF13238">
    <property type="entry name" value="AAA_18"/>
    <property type="match status" value="1"/>
</dbReference>
<dbReference type="Gene3D" id="3.40.50.300">
    <property type="entry name" value="P-loop containing nucleotide triphosphate hydrolases"/>
    <property type="match status" value="1"/>
</dbReference>
<dbReference type="Proteomes" id="UP000366051">
    <property type="component" value="Chromosome"/>
</dbReference>
<sequence>MKGVKIALTGKMRSGKDTAGEYLVNKYGFKRFAFGDAVREICQQLYPEQIEEGKPRFLYQQVGQALRKQDRNVWVKTLLRQIENETTLDDNIVITDLRQFNEYQHVLTTGFTIGRIWANEKTRRERMKTLGDNFDYNDLYHETEQGIDALVVDYEIVNVGELQELHRQVDAWLHRI</sequence>
<protein>
    <submittedName>
        <fullName evidence="1">AAA family ATPase</fullName>
        <ecNumber evidence="1">6.3.1.-</ecNumber>
    </submittedName>
</protein>
<keyword evidence="1" id="KW-0436">Ligase</keyword>
<dbReference type="InterPro" id="IPR027417">
    <property type="entry name" value="P-loop_NTPase"/>
</dbReference>
<name>A0A5Q2N1I9_9FIRM</name>
<dbReference type="KEGG" id="hcv:FTV88_1583"/>
<gene>
    <name evidence="1" type="ORF">FTV88_1583</name>
</gene>